<dbReference type="InterPro" id="IPR015867">
    <property type="entry name" value="N-reg_PII/ATP_PRibTrfase_C"/>
</dbReference>
<proteinExistence type="inferred from homology"/>
<name>A0A381ZJ48_9ZZZZ</name>
<dbReference type="InterPro" id="IPR011322">
    <property type="entry name" value="N-reg_PII-like_a/b"/>
</dbReference>
<dbReference type="Pfam" id="PF03091">
    <property type="entry name" value="CutA1"/>
    <property type="match status" value="1"/>
</dbReference>
<protein>
    <recommendedName>
        <fullName evidence="3">Divalent-cation tolerance protein CutA</fullName>
    </recommendedName>
</protein>
<reference evidence="2" key="1">
    <citation type="submission" date="2018-05" db="EMBL/GenBank/DDBJ databases">
        <authorList>
            <person name="Lanie J.A."/>
            <person name="Ng W.-L."/>
            <person name="Kazmierczak K.M."/>
            <person name="Andrzejewski T.M."/>
            <person name="Davidsen T.M."/>
            <person name="Wayne K.J."/>
            <person name="Tettelin H."/>
            <person name="Glass J.I."/>
            <person name="Rusch D."/>
            <person name="Podicherti R."/>
            <person name="Tsui H.-C.T."/>
            <person name="Winkler M.E."/>
        </authorList>
    </citation>
    <scope>NUCLEOTIDE SEQUENCE</scope>
</reference>
<dbReference type="PANTHER" id="PTHR23419:SF8">
    <property type="entry name" value="FI09726P"/>
    <property type="match status" value="1"/>
</dbReference>
<dbReference type="GO" id="GO:0010038">
    <property type="term" value="P:response to metal ion"/>
    <property type="evidence" value="ECO:0007669"/>
    <property type="project" value="InterPro"/>
</dbReference>
<dbReference type="AlphaFoldDB" id="A0A381ZJ48"/>
<feature type="non-terminal residue" evidence="2">
    <location>
        <position position="1"/>
    </location>
</feature>
<feature type="non-terminal residue" evidence="2">
    <location>
        <position position="83"/>
    </location>
</feature>
<evidence type="ECO:0000313" key="2">
    <source>
        <dbReference type="EMBL" id="SVA89270.1"/>
    </source>
</evidence>
<accession>A0A381ZJ48</accession>
<dbReference type="GO" id="GO:0005507">
    <property type="term" value="F:copper ion binding"/>
    <property type="evidence" value="ECO:0007669"/>
    <property type="project" value="TreeGrafter"/>
</dbReference>
<dbReference type="Gene3D" id="3.30.70.120">
    <property type="match status" value="1"/>
</dbReference>
<evidence type="ECO:0008006" key="3">
    <source>
        <dbReference type="Google" id="ProtNLM"/>
    </source>
</evidence>
<sequence>VNPVIIVSTFPDKQSITKIANQMVKKKLAACVNITKISSVYAWKGKIENQSEYLALFKTTKKTKIDLKKELKKLHPYDIPEIA</sequence>
<dbReference type="PANTHER" id="PTHR23419">
    <property type="entry name" value="DIVALENT CATION TOLERANCE CUTA-RELATED"/>
    <property type="match status" value="1"/>
</dbReference>
<dbReference type="InterPro" id="IPR004323">
    <property type="entry name" value="Ion_tolerance_CutA"/>
</dbReference>
<comment type="similarity">
    <text evidence="1">Belongs to the CutA family.</text>
</comment>
<dbReference type="SUPFAM" id="SSF54913">
    <property type="entry name" value="GlnB-like"/>
    <property type="match status" value="1"/>
</dbReference>
<evidence type="ECO:0000256" key="1">
    <source>
        <dbReference type="ARBA" id="ARBA00010169"/>
    </source>
</evidence>
<organism evidence="2">
    <name type="scientific">marine metagenome</name>
    <dbReference type="NCBI Taxonomy" id="408172"/>
    <lineage>
        <taxon>unclassified sequences</taxon>
        <taxon>metagenomes</taxon>
        <taxon>ecological metagenomes</taxon>
    </lineage>
</organism>
<dbReference type="EMBL" id="UINC01021530">
    <property type="protein sequence ID" value="SVA89270.1"/>
    <property type="molecule type" value="Genomic_DNA"/>
</dbReference>
<gene>
    <name evidence="2" type="ORF">METZ01_LOCUS142124</name>
</gene>